<dbReference type="PROSITE" id="PS51257">
    <property type="entry name" value="PROKAR_LIPOPROTEIN"/>
    <property type="match status" value="1"/>
</dbReference>
<reference evidence="1" key="1">
    <citation type="journal article" date="2023" name="Mol. Phylogenet. Evol.">
        <title>Genome-scale phylogeny and comparative genomics of the fungal order Sordariales.</title>
        <authorList>
            <person name="Hensen N."/>
            <person name="Bonometti L."/>
            <person name="Westerberg I."/>
            <person name="Brannstrom I.O."/>
            <person name="Guillou S."/>
            <person name="Cros-Aarteil S."/>
            <person name="Calhoun S."/>
            <person name="Haridas S."/>
            <person name="Kuo A."/>
            <person name="Mondo S."/>
            <person name="Pangilinan J."/>
            <person name="Riley R."/>
            <person name="LaButti K."/>
            <person name="Andreopoulos B."/>
            <person name="Lipzen A."/>
            <person name="Chen C."/>
            <person name="Yan M."/>
            <person name="Daum C."/>
            <person name="Ng V."/>
            <person name="Clum A."/>
            <person name="Steindorff A."/>
            <person name="Ohm R.A."/>
            <person name="Martin F."/>
            <person name="Silar P."/>
            <person name="Natvig D.O."/>
            <person name="Lalanne C."/>
            <person name="Gautier V."/>
            <person name="Ament-Velasquez S.L."/>
            <person name="Kruys A."/>
            <person name="Hutchinson M.I."/>
            <person name="Powell A.J."/>
            <person name="Barry K."/>
            <person name="Miller A.N."/>
            <person name="Grigoriev I.V."/>
            <person name="Debuchy R."/>
            <person name="Gladieux P."/>
            <person name="Hiltunen Thoren M."/>
            <person name="Johannesson H."/>
        </authorList>
    </citation>
    <scope>NUCLEOTIDE SEQUENCE</scope>
    <source>
        <strain evidence="1">CBS 118394</strain>
    </source>
</reference>
<name>A0AAE0LZK9_9PEZI</name>
<dbReference type="EMBL" id="JAUEDM010000007">
    <property type="protein sequence ID" value="KAK3313445.1"/>
    <property type="molecule type" value="Genomic_DNA"/>
</dbReference>
<reference evidence="1" key="2">
    <citation type="submission" date="2023-06" db="EMBL/GenBank/DDBJ databases">
        <authorList>
            <consortium name="Lawrence Berkeley National Laboratory"/>
            <person name="Haridas S."/>
            <person name="Hensen N."/>
            <person name="Bonometti L."/>
            <person name="Westerberg I."/>
            <person name="Brannstrom I.O."/>
            <person name="Guillou S."/>
            <person name="Cros-Aarteil S."/>
            <person name="Calhoun S."/>
            <person name="Kuo A."/>
            <person name="Mondo S."/>
            <person name="Pangilinan J."/>
            <person name="Riley R."/>
            <person name="Labutti K."/>
            <person name="Andreopoulos B."/>
            <person name="Lipzen A."/>
            <person name="Chen C."/>
            <person name="Yanf M."/>
            <person name="Daum C."/>
            <person name="Ng V."/>
            <person name="Clum A."/>
            <person name="Steindorff A."/>
            <person name="Ohm R."/>
            <person name="Martin F."/>
            <person name="Silar P."/>
            <person name="Natvig D."/>
            <person name="Lalanne C."/>
            <person name="Gautier V."/>
            <person name="Ament-Velasquez S.L."/>
            <person name="Kruys A."/>
            <person name="Hutchinson M.I."/>
            <person name="Powell A.J."/>
            <person name="Barry K."/>
            <person name="Miller A.N."/>
            <person name="Grigoriev I.V."/>
            <person name="Debuchy R."/>
            <person name="Gladieux P."/>
            <person name="Thoren M.H."/>
            <person name="Johannesson H."/>
        </authorList>
    </citation>
    <scope>NUCLEOTIDE SEQUENCE</scope>
    <source>
        <strain evidence="1">CBS 118394</strain>
    </source>
</reference>
<evidence type="ECO:0000313" key="1">
    <source>
        <dbReference type="EMBL" id="KAK3313445.1"/>
    </source>
</evidence>
<proteinExistence type="predicted"/>
<comment type="caution">
    <text evidence="1">The sequence shown here is derived from an EMBL/GenBank/DDBJ whole genome shotgun (WGS) entry which is preliminary data.</text>
</comment>
<dbReference type="Proteomes" id="UP001283341">
    <property type="component" value="Unassembled WGS sequence"/>
</dbReference>
<accession>A0AAE0LZK9</accession>
<keyword evidence="2" id="KW-1185">Reference proteome</keyword>
<dbReference type="AlphaFoldDB" id="A0AAE0LZK9"/>
<sequence>MMLAMAKTRGRFRLHNVTFISTACYNGGWPVRLSMDISAVTAADEGNKSLSWPSSPNSLHLHGGVFTTTMCAFLGDQNGHDTTMPTYNHMCTDLLDILARRVTRLNAWHSFSFCAENDEYEKAWSIRSGGPLATFRERWAALPEHHRRSQQTRCWTRLLTRRRRQGIQPILQSLTQAHEAQEGKGSEPFLAVR</sequence>
<organism evidence="1 2">
    <name type="scientific">Apodospora peruviana</name>
    <dbReference type="NCBI Taxonomy" id="516989"/>
    <lineage>
        <taxon>Eukaryota</taxon>
        <taxon>Fungi</taxon>
        <taxon>Dikarya</taxon>
        <taxon>Ascomycota</taxon>
        <taxon>Pezizomycotina</taxon>
        <taxon>Sordariomycetes</taxon>
        <taxon>Sordariomycetidae</taxon>
        <taxon>Sordariales</taxon>
        <taxon>Lasiosphaeriaceae</taxon>
        <taxon>Apodospora</taxon>
    </lineage>
</organism>
<gene>
    <name evidence="1" type="ORF">B0H66DRAFT_351698</name>
</gene>
<protein>
    <submittedName>
        <fullName evidence="1">Uncharacterized protein</fullName>
    </submittedName>
</protein>
<evidence type="ECO:0000313" key="2">
    <source>
        <dbReference type="Proteomes" id="UP001283341"/>
    </source>
</evidence>